<dbReference type="EMBL" id="MCGO01000053">
    <property type="protein sequence ID" value="ORY36888.1"/>
    <property type="molecule type" value="Genomic_DNA"/>
</dbReference>
<dbReference type="AlphaFoldDB" id="A0A1Y2BQ70"/>
<comment type="caution">
    <text evidence="1">The sequence shown here is derived from an EMBL/GenBank/DDBJ whole genome shotgun (WGS) entry which is preliminary data.</text>
</comment>
<dbReference type="GO" id="GO:0005975">
    <property type="term" value="P:carbohydrate metabolic process"/>
    <property type="evidence" value="ECO:0007669"/>
    <property type="project" value="InterPro"/>
</dbReference>
<name>A0A1Y2BQ70_9FUNG</name>
<sequence length="141" mass="15208">MNDCQYQIMIEITALFETDSADYGFSVCTATPDNQGISAGFIQFTTCGGAAAQVCETYEQLYQQQFGQSSFCAAYTDALQQAIGASYCTDGSMNAYTPSGLESFCSDWTAEATGPNASLFAQAQKTIQFNAYFEKLQTGVL</sequence>
<dbReference type="Proteomes" id="UP000193642">
    <property type="component" value="Unassembled WGS sequence"/>
</dbReference>
<evidence type="ECO:0008006" key="3">
    <source>
        <dbReference type="Google" id="ProtNLM"/>
    </source>
</evidence>
<evidence type="ECO:0000313" key="2">
    <source>
        <dbReference type="Proteomes" id="UP000193642"/>
    </source>
</evidence>
<proteinExistence type="predicted"/>
<accession>A0A1Y2BQ70</accession>
<protein>
    <recommendedName>
        <fullName evidence="3">Lysozyme-like protein</fullName>
    </recommendedName>
</protein>
<dbReference type="SUPFAM" id="SSF53955">
    <property type="entry name" value="Lysozyme-like"/>
    <property type="match status" value="1"/>
</dbReference>
<dbReference type="InterPro" id="IPR023099">
    <property type="entry name" value="Glyco_hydro_46_N"/>
</dbReference>
<organism evidence="1 2">
    <name type="scientific">Rhizoclosmatium globosum</name>
    <dbReference type="NCBI Taxonomy" id="329046"/>
    <lineage>
        <taxon>Eukaryota</taxon>
        <taxon>Fungi</taxon>
        <taxon>Fungi incertae sedis</taxon>
        <taxon>Chytridiomycota</taxon>
        <taxon>Chytridiomycota incertae sedis</taxon>
        <taxon>Chytridiomycetes</taxon>
        <taxon>Chytridiales</taxon>
        <taxon>Chytriomycetaceae</taxon>
        <taxon>Rhizoclosmatium</taxon>
    </lineage>
</organism>
<evidence type="ECO:0000313" key="1">
    <source>
        <dbReference type="EMBL" id="ORY36888.1"/>
    </source>
</evidence>
<dbReference type="OrthoDB" id="2105364at2759"/>
<reference evidence="1 2" key="1">
    <citation type="submission" date="2016-07" db="EMBL/GenBank/DDBJ databases">
        <title>Pervasive Adenine N6-methylation of Active Genes in Fungi.</title>
        <authorList>
            <consortium name="DOE Joint Genome Institute"/>
            <person name="Mondo S.J."/>
            <person name="Dannebaum R.O."/>
            <person name="Kuo R.C."/>
            <person name="Labutti K."/>
            <person name="Haridas S."/>
            <person name="Kuo A."/>
            <person name="Salamov A."/>
            <person name="Ahrendt S.R."/>
            <person name="Lipzen A."/>
            <person name="Sullivan W."/>
            <person name="Andreopoulos W.B."/>
            <person name="Clum A."/>
            <person name="Lindquist E."/>
            <person name="Daum C."/>
            <person name="Ramamoorthy G.K."/>
            <person name="Gryganskyi A."/>
            <person name="Culley D."/>
            <person name="Magnuson J.K."/>
            <person name="James T.Y."/>
            <person name="O'Malley M.A."/>
            <person name="Stajich J.E."/>
            <person name="Spatafora J.W."/>
            <person name="Visel A."/>
            <person name="Grigoriev I.V."/>
        </authorList>
    </citation>
    <scope>NUCLEOTIDE SEQUENCE [LARGE SCALE GENOMIC DNA]</scope>
    <source>
        <strain evidence="1 2">JEL800</strain>
    </source>
</reference>
<dbReference type="InterPro" id="IPR023346">
    <property type="entry name" value="Lysozyme-like_dom_sf"/>
</dbReference>
<dbReference type="Gene3D" id="3.30.386.10">
    <property type="entry name" value="Chitosanase, subunit A, domain 2"/>
    <property type="match status" value="1"/>
</dbReference>
<dbReference type="GO" id="GO:0016977">
    <property type="term" value="F:chitosanase activity"/>
    <property type="evidence" value="ECO:0007669"/>
    <property type="project" value="InterPro"/>
</dbReference>
<gene>
    <name evidence="1" type="ORF">BCR33DRAFT_473321</name>
</gene>
<keyword evidence="2" id="KW-1185">Reference proteome</keyword>